<evidence type="ECO:0000313" key="2">
    <source>
        <dbReference type="Proteomes" id="UP000536685"/>
    </source>
</evidence>
<keyword evidence="2" id="KW-1185">Reference proteome</keyword>
<evidence type="ECO:0000313" key="1">
    <source>
        <dbReference type="EMBL" id="MBB5843872.1"/>
    </source>
</evidence>
<dbReference type="GO" id="GO:0000287">
    <property type="term" value="F:magnesium ion binding"/>
    <property type="evidence" value="ECO:0007669"/>
    <property type="project" value="TreeGrafter"/>
</dbReference>
<gene>
    <name evidence="1" type="ORF">HD599_002195</name>
</gene>
<dbReference type="EMBL" id="JACHMJ010000001">
    <property type="protein sequence ID" value="MBB5843872.1"/>
    <property type="molecule type" value="Genomic_DNA"/>
</dbReference>
<dbReference type="GO" id="GO:0016791">
    <property type="term" value="F:phosphatase activity"/>
    <property type="evidence" value="ECO:0007669"/>
    <property type="project" value="TreeGrafter"/>
</dbReference>
<protein>
    <submittedName>
        <fullName evidence="1">Cof subfamily protein (Haloacid dehalogenase superfamily)</fullName>
    </submittedName>
</protein>
<proteinExistence type="predicted"/>
<dbReference type="GO" id="GO:0005829">
    <property type="term" value="C:cytosol"/>
    <property type="evidence" value="ECO:0007669"/>
    <property type="project" value="TreeGrafter"/>
</dbReference>
<accession>A0A841API8</accession>
<dbReference type="Gene3D" id="3.40.50.1000">
    <property type="entry name" value="HAD superfamily/HAD-like"/>
    <property type="match status" value="1"/>
</dbReference>
<dbReference type="RefSeq" id="WP_184237393.1">
    <property type="nucleotide sequence ID" value="NZ_JACHMJ010000001.1"/>
</dbReference>
<sequence>MTSLAPAGRYSDWQPAPVQLVVSDLDGTFLGTTETPSTTVTDAAAALVAAGIRFSFATGRLPAGLPDLAELAAGPHIVHNGAQVVEQSPAGHATTFSLAPEQATLLAAVCRRYDVYAEFYTEAGFYVTSRDPLADGAWELMMGSPIGIVTDEVIAATTILKATIADYTGVHTPALMVEIAAIGLAGEESTAPALPDAVFINATAPGVSKGATLRWLCDRLGIPLAAVAAIGDGRNDSSMFQIVGTAIAMGSAPDDVVALAHFVAPDVFDDGAAVAMRALLEARADDAA</sequence>
<dbReference type="SUPFAM" id="SSF56784">
    <property type="entry name" value="HAD-like"/>
    <property type="match status" value="1"/>
</dbReference>
<dbReference type="PANTHER" id="PTHR10000:SF8">
    <property type="entry name" value="HAD SUPERFAMILY HYDROLASE-LIKE, TYPE 3"/>
    <property type="match status" value="1"/>
</dbReference>
<dbReference type="InterPro" id="IPR023214">
    <property type="entry name" value="HAD_sf"/>
</dbReference>
<dbReference type="Gene3D" id="3.30.1240.10">
    <property type="match status" value="1"/>
</dbReference>
<name>A0A841API8_9MICO</name>
<dbReference type="AlphaFoldDB" id="A0A841API8"/>
<dbReference type="Proteomes" id="UP000536685">
    <property type="component" value="Unassembled WGS sequence"/>
</dbReference>
<comment type="caution">
    <text evidence="1">The sequence shown here is derived from an EMBL/GenBank/DDBJ whole genome shotgun (WGS) entry which is preliminary data.</text>
</comment>
<dbReference type="InterPro" id="IPR036412">
    <property type="entry name" value="HAD-like_sf"/>
</dbReference>
<dbReference type="PANTHER" id="PTHR10000">
    <property type="entry name" value="PHOSPHOSERINE PHOSPHATASE"/>
    <property type="match status" value="1"/>
</dbReference>
<reference evidence="1 2" key="1">
    <citation type="submission" date="2020-08" db="EMBL/GenBank/DDBJ databases">
        <title>Sequencing the genomes of 1000 actinobacteria strains.</title>
        <authorList>
            <person name="Klenk H.-P."/>
        </authorList>
    </citation>
    <scope>NUCLEOTIDE SEQUENCE [LARGE SCALE GENOMIC DNA]</scope>
    <source>
        <strain evidence="1 2">DSM 105784</strain>
    </source>
</reference>
<dbReference type="Pfam" id="PF08282">
    <property type="entry name" value="Hydrolase_3"/>
    <property type="match status" value="1"/>
</dbReference>
<organism evidence="1 2">
    <name type="scientific">Conyzicola lurida</name>
    <dbReference type="NCBI Taxonomy" id="1172621"/>
    <lineage>
        <taxon>Bacteria</taxon>
        <taxon>Bacillati</taxon>
        <taxon>Actinomycetota</taxon>
        <taxon>Actinomycetes</taxon>
        <taxon>Micrococcales</taxon>
        <taxon>Microbacteriaceae</taxon>
        <taxon>Conyzicola</taxon>
    </lineage>
</organism>